<evidence type="ECO:0000259" key="2">
    <source>
        <dbReference type="Pfam" id="PF00149"/>
    </source>
</evidence>
<evidence type="ECO:0000313" key="4">
    <source>
        <dbReference type="Proteomes" id="UP000534186"/>
    </source>
</evidence>
<feature type="domain" description="Calcineurin-like phosphoesterase" evidence="2">
    <location>
        <begin position="24"/>
        <end position="200"/>
    </location>
</feature>
<dbReference type="InterPro" id="IPR051918">
    <property type="entry name" value="STPP_CPPED1"/>
</dbReference>
<dbReference type="Proteomes" id="UP000534186">
    <property type="component" value="Unassembled WGS sequence"/>
</dbReference>
<dbReference type="SUPFAM" id="SSF56300">
    <property type="entry name" value="Metallo-dependent phosphatases"/>
    <property type="match status" value="1"/>
</dbReference>
<comment type="caution">
    <text evidence="3">The sequence shown here is derived from an EMBL/GenBank/DDBJ whole genome shotgun (WGS) entry which is preliminary data.</text>
</comment>
<dbReference type="InterPro" id="IPR004843">
    <property type="entry name" value="Calcineurin-like_PHP"/>
</dbReference>
<dbReference type="GO" id="GO:0016787">
    <property type="term" value="F:hydrolase activity"/>
    <property type="evidence" value="ECO:0007669"/>
    <property type="project" value="InterPro"/>
</dbReference>
<dbReference type="Gene3D" id="3.60.21.10">
    <property type="match status" value="1"/>
</dbReference>
<protein>
    <submittedName>
        <fullName evidence="3">Putative phosphodiesterase</fullName>
    </submittedName>
</protein>
<evidence type="ECO:0000313" key="3">
    <source>
        <dbReference type="EMBL" id="NYF53619.1"/>
    </source>
</evidence>
<dbReference type="EMBL" id="JACCCV010000002">
    <property type="protein sequence ID" value="NYF53619.1"/>
    <property type="molecule type" value="Genomic_DNA"/>
</dbReference>
<sequence length="380" mass="42437">MNSLASKRPFQPQSPDAAGVISWVHFGDLHMTKAGEQNHLDLAGIVNEVNQAFADSVSFVFLPGDVADDGSRSAYAVVRGELDRLNVPWCSIIGDHDVHENSFANFREAMSEQTHYAFTVGCTRFLAMNAFDVPEPPSFTVYKEQLRWSEQELQQATKKGQAKVLLLHCYPSDLKVGGEEVSRLVREYDVRLIDMGHTHYNEIANDGWTLYSATRSTGQIEEGPVGYSVTNIDGDVVSWRFIELGKLPVAVITSPRDERLLTKSSEIPQGTLKIRAKFWGDMEAVEATAHLDGQTLLMKRVSDSHVWEADVPSPREGTHPLKVSFQDAHGKVTTDEIRLAVGQRTKRRSEQRDQENALEAWPEHGLLGTQLGPNKNGKKW</sequence>
<reference evidence="3 4" key="1">
    <citation type="submission" date="2020-07" db="EMBL/GenBank/DDBJ databases">
        <title>Genomic Encyclopedia of Type Strains, Phase IV (KMG-V): Genome sequencing to study the core and pangenomes of soil and plant-associated prokaryotes.</title>
        <authorList>
            <person name="Whitman W."/>
        </authorList>
    </citation>
    <scope>NUCLEOTIDE SEQUENCE [LARGE SCALE GENOMIC DNA]</scope>
    <source>
        <strain evidence="3 4">M8UP30</strain>
    </source>
</reference>
<organism evidence="3 4">
    <name type="scientific">Tunturiibacter lichenicola</name>
    <dbReference type="NCBI Taxonomy" id="2051959"/>
    <lineage>
        <taxon>Bacteria</taxon>
        <taxon>Pseudomonadati</taxon>
        <taxon>Acidobacteriota</taxon>
        <taxon>Terriglobia</taxon>
        <taxon>Terriglobales</taxon>
        <taxon>Acidobacteriaceae</taxon>
        <taxon>Tunturiibacter</taxon>
    </lineage>
</organism>
<dbReference type="Pfam" id="PF00149">
    <property type="entry name" value="Metallophos"/>
    <property type="match status" value="1"/>
</dbReference>
<gene>
    <name evidence="3" type="ORF">HDF12_004018</name>
</gene>
<dbReference type="InterPro" id="IPR029052">
    <property type="entry name" value="Metallo-depent_PP-like"/>
</dbReference>
<name>A0A7Y9NQD6_9BACT</name>
<dbReference type="PANTHER" id="PTHR43143">
    <property type="entry name" value="METALLOPHOSPHOESTERASE, CALCINEURIN SUPERFAMILY"/>
    <property type="match status" value="1"/>
</dbReference>
<proteinExistence type="predicted"/>
<accession>A0A7Y9NQD6</accession>
<feature type="region of interest" description="Disordered" evidence="1">
    <location>
        <begin position="342"/>
        <end position="380"/>
    </location>
</feature>
<dbReference type="AlphaFoldDB" id="A0A7Y9NQD6"/>
<evidence type="ECO:0000256" key="1">
    <source>
        <dbReference type="SAM" id="MobiDB-lite"/>
    </source>
</evidence>
<dbReference type="PANTHER" id="PTHR43143:SF1">
    <property type="entry name" value="SERINE_THREONINE-PROTEIN PHOSPHATASE CPPED1"/>
    <property type="match status" value="1"/>
</dbReference>